<dbReference type="AlphaFoldDB" id="A0A1X1L4T3"/>
<organism evidence="2 4">
    <name type="scientific">Streptococcus mitis</name>
    <dbReference type="NCBI Taxonomy" id="28037"/>
    <lineage>
        <taxon>Bacteria</taxon>
        <taxon>Bacillati</taxon>
        <taxon>Bacillota</taxon>
        <taxon>Bacilli</taxon>
        <taxon>Lactobacillales</taxon>
        <taxon>Streptococcaceae</taxon>
        <taxon>Streptococcus</taxon>
        <taxon>Streptococcus mitis group</taxon>
    </lineage>
</organism>
<evidence type="ECO:0000313" key="4">
    <source>
        <dbReference type="Proteomes" id="UP000193505"/>
    </source>
</evidence>
<evidence type="ECO:0008006" key="5">
    <source>
        <dbReference type="Google" id="ProtNLM"/>
    </source>
</evidence>
<name>A0A1X1L4T3_STRMT</name>
<reference evidence="3 4" key="1">
    <citation type="journal article" date="2016" name="Eur. J. Clin. Microbiol. Infect. Dis.">
        <title>Whole genome sequencing as a tool for phylogenetic analysis of clinical strains of Mitis group streptococci.</title>
        <authorList>
            <person name="Rasmussen L.H."/>
            <person name="Dargis R."/>
            <person name="Hojholt K."/>
            <person name="Christensen J.J."/>
            <person name="Skovgaard O."/>
            <person name="Justesen U.S."/>
            <person name="Rosenvinge F.S."/>
            <person name="Moser C."/>
            <person name="Lukjancenko O."/>
            <person name="Rasmussen S."/>
            <person name="Nielsen X.C."/>
        </authorList>
    </citation>
    <scope>NUCLEOTIDE SEQUENCE [LARGE SCALE GENOMIC DNA]</scope>
    <source>
        <strain evidence="2 4">OD_310347_11</strain>
        <strain evidence="1 3">RH_17439_08</strain>
    </source>
</reference>
<dbReference type="Proteomes" id="UP000193505">
    <property type="component" value="Unassembled WGS sequence"/>
</dbReference>
<evidence type="ECO:0000313" key="3">
    <source>
        <dbReference type="Proteomes" id="UP000193367"/>
    </source>
</evidence>
<dbReference type="EMBL" id="NCVH01000029">
    <property type="protein sequence ID" value="ORO95780.1"/>
    <property type="molecule type" value="Genomic_DNA"/>
</dbReference>
<evidence type="ECO:0000313" key="1">
    <source>
        <dbReference type="EMBL" id="ORO95780.1"/>
    </source>
</evidence>
<proteinExistence type="predicted"/>
<comment type="caution">
    <text evidence="2">The sequence shown here is derived from an EMBL/GenBank/DDBJ whole genome shotgun (WGS) entry which is preliminary data.</text>
</comment>
<gene>
    <name evidence="2" type="ORF">B7694_02050</name>
    <name evidence="1" type="ORF">B7698_03385</name>
</gene>
<protein>
    <recommendedName>
        <fullName evidence="5">Lmo0471 protein</fullName>
    </recommendedName>
</protein>
<reference evidence="2" key="2">
    <citation type="submission" date="2017-04" db="EMBL/GenBank/DDBJ databases">
        <authorList>
            <person name="Afonso C.L."/>
            <person name="Miller P.J."/>
            <person name="Scott M.A."/>
            <person name="Spackman E."/>
            <person name="Goraichik I."/>
            <person name="Dimitrov K.M."/>
            <person name="Suarez D.L."/>
            <person name="Swayne D.E."/>
        </authorList>
    </citation>
    <scope>NUCLEOTIDE SEQUENCE</scope>
    <source>
        <strain evidence="2">OD_310347_11</strain>
        <strain evidence="1">RH_17439_08</strain>
    </source>
</reference>
<evidence type="ECO:0000313" key="2">
    <source>
        <dbReference type="EMBL" id="ORP06589.1"/>
    </source>
</evidence>
<accession>A0A1X1L4T3</accession>
<sequence>MRISNLLNRESIQVGLDFVDVDTSKDVKLFVDPLLLPDKFRDIANDFVKTVYKVYDNGNKSDALQLFSHSKECNAIHFGYSESNSKGTGVSMKMLDQFFGYVYKSVDKIKEKLLTPIAMPIFVKSFSEDRMSDLLVSLLKKELILYSLELARLHGLKISNEVQRFDYWDAESHEWATFESQYVLAPNENGVEELLILVPKSVVSKRFLVNPFRYISVIFQHLQLMEKYQRTNGTPKSKKELRESEIVAKYQKDKDKSYILDMTLTSPEYYDVYYDNAIRFSDNKSMTDEELIECLTKDR</sequence>
<dbReference type="Proteomes" id="UP000193367">
    <property type="component" value="Unassembled WGS sequence"/>
</dbReference>
<dbReference type="EMBL" id="NCVL01000006">
    <property type="protein sequence ID" value="ORP06589.1"/>
    <property type="molecule type" value="Genomic_DNA"/>
</dbReference>